<sequence>MASLVDKKSFDDWSTPQTMKSLDKRIDSELDLESPSDLDTGNDADQSDDVSDYSTKHIKIKRVRSGSKEHTKSARDLIKSRLNGNTAAQLLFSSSPKIEGMFGSASDDEVLIDDEIAPDRENIQPRNSMTSSLHIISESPKLGEADIQRVRLHSDNTIPGNASGYISTSEPDDLTKSDQDTKSSKIKQRNGSAKYTGERSKGKLRATENRRSRMADTDSIDTENEVQLAKFNRGHHRSRSTKVEKKARVVVCDSYCDTSDSED</sequence>
<feature type="region of interest" description="Disordered" evidence="1">
    <location>
        <begin position="115"/>
        <end position="221"/>
    </location>
</feature>
<feature type="compositionally biased region" description="Acidic residues" evidence="1">
    <location>
        <begin position="29"/>
        <end position="51"/>
    </location>
</feature>
<feature type="compositionally biased region" description="Basic and acidic residues" evidence="1">
    <location>
        <begin position="141"/>
        <end position="154"/>
    </location>
</feature>
<dbReference type="AlphaFoldDB" id="A0A8J1U8H3"/>
<evidence type="ECO:0000313" key="2">
    <source>
        <dbReference type="EMBL" id="CAH1774006.1"/>
    </source>
</evidence>
<accession>A0A8J1U8H3</accession>
<evidence type="ECO:0000256" key="1">
    <source>
        <dbReference type="SAM" id="MobiDB-lite"/>
    </source>
</evidence>
<name>A0A8J1U8H3_OWEFU</name>
<feature type="region of interest" description="Disordered" evidence="1">
    <location>
        <begin position="1"/>
        <end position="57"/>
    </location>
</feature>
<organism evidence="2 3">
    <name type="scientific">Owenia fusiformis</name>
    <name type="common">Polychaete worm</name>
    <dbReference type="NCBI Taxonomy" id="6347"/>
    <lineage>
        <taxon>Eukaryota</taxon>
        <taxon>Metazoa</taxon>
        <taxon>Spiralia</taxon>
        <taxon>Lophotrochozoa</taxon>
        <taxon>Annelida</taxon>
        <taxon>Polychaeta</taxon>
        <taxon>Sedentaria</taxon>
        <taxon>Canalipalpata</taxon>
        <taxon>Sabellida</taxon>
        <taxon>Oweniida</taxon>
        <taxon>Oweniidae</taxon>
        <taxon>Owenia</taxon>
    </lineage>
</organism>
<dbReference type="Proteomes" id="UP000749559">
    <property type="component" value="Unassembled WGS sequence"/>
</dbReference>
<dbReference type="EMBL" id="CAIIXF020000001">
    <property type="protein sequence ID" value="CAH1774006.1"/>
    <property type="molecule type" value="Genomic_DNA"/>
</dbReference>
<evidence type="ECO:0000313" key="3">
    <source>
        <dbReference type="Proteomes" id="UP000749559"/>
    </source>
</evidence>
<protein>
    <submittedName>
        <fullName evidence="2">Uncharacterized protein</fullName>
    </submittedName>
</protein>
<feature type="compositionally biased region" description="Polar residues" evidence="1">
    <location>
        <begin position="124"/>
        <end position="134"/>
    </location>
</feature>
<proteinExistence type="predicted"/>
<gene>
    <name evidence="2" type="ORF">OFUS_LOCUS1530</name>
</gene>
<feature type="compositionally biased region" description="Basic and acidic residues" evidence="1">
    <location>
        <begin position="1"/>
        <end position="11"/>
    </location>
</feature>
<feature type="compositionally biased region" description="Polar residues" evidence="1">
    <location>
        <begin position="155"/>
        <end position="169"/>
    </location>
</feature>
<comment type="caution">
    <text evidence="2">The sequence shown here is derived from an EMBL/GenBank/DDBJ whole genome shotgun (WGS) entry which is preliminary data.</text>
</comment>
<reference evidence="2" key="1">
    <citation type="submission" date="2022-03" db="EMBL/GenBank/DDBJ databases">
        <authorList>
            <person name="Martin C."/>
        </authorList>
    </citation>
    <scope>NUCLEOTIDE SEQUENCE</scope>
</reference>
<keyword evidence="3" id="KW-1185">Reference proteome</keyword>
<feature type="compositionally biased region" description="Basic and acidic residues" evidence="1">
    <location>
        <begin position="173"/>
        <end position="183"/>
    </location>
</feature>
<feature type="compositionally biased region" description="Basic and acidic residues" evidence="1">
    <location>
        <begin position="196"/>
        <end position="216"/>
    </location>
</feature>